<sequence>MYADDLILIMKGKGIDEIKEKLESQIYPVITKFGLTINAKKTEITNKLKTIKYLGIWLNKLIHIKKNLEKADENFNKYIYIYANEKLSNALRIQLFKAVILPQVLYGLDVFNLLDSDIKKIDIWINKKLKKILKLLVGTPTDIIKWETRTEPTSHMILKRKGNFIKKLKSLKLNHLANDLTLPQITGIDWENMNKKDLKKKFILIHIKKIQNKISSSREDENWKLKKYLELSQFPDNFRDKQSYLNWKSSKTLFKLKAFTNGLNRYSYRWEKEIKSKICPCCKNEIDDIDHFIWKCKKYRRSRTQWKNELRKLKNLDLNFLNKEDTKELFRKMNEKKIYDITIDFLIANMTQHALRKKDLKTK</sequence>
<reference evidence="2" key="1">
    <citation type="submission" date="2022-08" db="EMBL/GenBank/DDBJ databases">
        <title>Novel sulphate-reducing endosymbionts in the free-living metamonad Anaeramoeba.</title>
        <authorList>
            <person name="Jerlstrom-Hultqvist J."/>
            <person name="Cepicka I."/>
            <person name="Gallot-Lavallee L."/>
            <person name="Salas-Leiva D."/>
            <person name="Curtis B.A."/>
            <person name="Zahonova K."/>
            <person name="Pipaliya S."/>
            <person name="Dacks J."/>
            <person name="Roger A.J."/>
        </authorList>
    </citation>
    <scope>NUCLEOTIDE SEQUENCE</scope>
    <source>
        <strain evidence="2">Busselton2</strain>
    </source>
</reference>
<evidence type="ECO:0000259" key="1">
    <source>
        <dbReference type="PROSITE" id="PS50878"/>
    </source>
</evidence>
<accession>A0AAV7ZZT1</accession>
<dbReference type="InterPro" id="IPR000477">
    <property type="entry name" value="RT_dom"/>
</dbReference>
<feature type="domain" description="Reverse transcriptase" evidence="1">
    <location>
        <begin position="1"/>
        <end position="58"/>
    </location>
</feature>
<protein>
    <recommendedName>
        <fullName evidence="1">Reverse transcriptase domain-containing protein</fullName>
    </recommendedName>
</protein>
<evidence type="ECO:0000313" key="3">
    <source>
        <dbReference type="Proteomes" id="UP001146793"/>
    </source>
</evidence>
<comment type="caution">
    <text evidence="2">The sequence shown here is derived from an EMBL/GenBank/DDBJ whole genome shotgun (WGS) entry which is preliminary data.</text>
</comment>
<dbReference type="Proteomes" id="UP001146793">
    <property type="component" value="Unassembled WGS sequence"/>
</dbReference>
<dbReference type="PROSITE" id="PS50878">
    <property type="entry name" value="RT_POL"/>
    <property type="match status" value="1"/>
</dbReference>
<proteinExistence type="predicted"/>
<dbReference type="EMBL" id="JANTQA010000018">
    <property type="protein sequence ID" value="KAJ3446855.1"/>
    <property type="molecule type" value="Genomic_DNA"/>
</dbReference>
<dbReference type="AlphaFoldDB" id="A0AAV7ZZT1"/>
<name>A0AAV7ZZT1_9EUKA</name>
<organism evidence="2 3">
    <name type="scientific">Anaeramoeba flamelloides</name>
    <dbReference type="NCBI Taxonomy" id="1746091"/>
    <lineage>
        <taxon>Eukaryota</taxon>
        <taxon>Metamonada</taxon>
        <taxon>Anaeramoebidae</taxon>
        <taxon>Anaeramoeba</taxon>
    </lineage>
</organism>
<gene>
    <name evidence="2" type="ORF">M0812_07850</name>
</gene>
<evidence type="ECO:0000313" key="2">
    <source>
        <dbReference type="EMBL" id="KAJ3446855.1"/>
    </source>
</evidence>